<keyword evidence="8 13" id="KW-0805">Transcription regulation</keyword>
<dbReference type="Proteomes" id="UP000282930">
    <property type="component" value="Chromosome"/>
</dbReference>
<dbReference type="GO" id="GO:0003677">
    <property type="term" value="F:DNA binding"/>
    <property type="evidence" value="ECO:0007669"/>
    <property type="project" value="UniProtKB-UniRule"/>
</dbReference>
<name>A0A3T0D551_9FIRM</name>
<dbReference type="Pfam" id="PF00717">
    <property type="entry name" value="Peptidase_S24"/>
    <property type="match status" value="1"/>
</dbReference>
<keyword evidence="10 13" id="KW-0804">Transcription</keyword>
<evidence type="ECO:0000256" key="7">
    <source>
        <dbReference type="ARBA" id="ARBA00022813"/>
    </source>
</evidence>
<feature type="site" description="Cleavage; by autolysis" evidence="13">
    <location>
        <begin position="91"/>
        <end position="92"/>
    </location>
</feature>
<sequence>MKKQLTKKQEEILEFIKKRIKEKGYPPAVREICEATGLKSTSTVHGHLTRLEKKGYIRRDPSKPRAIEIVDDDFYVHRNVIQLPLVGKVTAGEPILAVENIEDTITLPYDLVGTEDAFLLRVKGDSMIDAGIFDNDIIIVRRQNVAENGDIVVALIDEEATVKRFFKESDHIRLQPENKAMDPIIVKDVKILGKVIGLIRRM</sequence>
<evidence type="ECO:0000256" key="10">
    <source>
        <dbReference type="ARBA" id="ARBA00023163"/>
    </source>
</evidence>
<dbReference type="Gene3D" id="2.10.109.10">
    <property type="entry name" value="Umud Fragment, subunit A"/>
    <property type="match status" value="1"/>
</dbReference>
<dbReference type="InterPro" id="IPR036388">
    <property type="entry name" value="WH-like_DNA-bd_sf"/>
</dbReference>
<dbReference type="Pfam" id="PF01726">
    <property type="entry name" value="LexA_DNA_bind"/>
    <property type="match status" value="1"/>
</dbReference>
<feature type="domain" description="LexA repressor DNA-binding" evidence="16">
    <location>
        <begin position="3"/>
        <end position="66"/>
    </location>
</feature>
<accession>A0A3T0D551</accession>
<dbReference type="GO" id="GO:0006281">
    <property type="term" value="P:DNA repair"/>
    <property type="evidence" value="ECO:0007669"/>
    <property type="project" value="UniProtKB-UniRule"/>
</dbReference>
<protein>
    <recommendedName>
        <fullName evidence="13">LexA repressor</fullName>
        <ecNumber evidence="13">3.4.21.88</ecNumber>
    </recommendedName>
</protein>
<evidence type="ECO:0000256" key="11">
    <source>
        <dbReference type="ARBA" id="ARBA00023204"/>
    </source>
</evidence>
<dbReference type="SUPFAM" id="SSF51306">
    <property type="entry name" value="LexA/Signal peptidase"/>
    <property type="match status" value="1"/>
</dbReference>
<feature type="domain" description="Peptidase S24/S26A/S26B/S26C" evidence="15">
    <location>
        <begin position="84"/>
        <end position="196"/>
    </location>
</feature>
<dbReference type="PANTHER" id="PTHR33516:SF2">
    <property type="entry name" value="LEXA REPRESSOR-RELATED"/>
    <property type="match status" value="1"/>
</dbReference>
<dbReference type="GO" id="GO:0004252">
    <property type="term" value="F:serine-type endopeptidase activity"/>
    <property type="evidence" value="ECO:0007669"/>
    <property type="project" value="UniProtKB-UniRule"/>
</dbReference>
<dbReference type="GO" id="GO:0009432">
    <property type="term" value="P:SOS response"/>
    <property type="evidence" value="ECO:0007669"/>
    <property type="project" value="UniProtKB-UniRule"/>
</dbReference>
<evidence type="ECO:0000256" key="5">
    <source>
        <dbReference type="ARBA" id="ARBA00022763"/>
    </source>
</evidence>
<keyword evidence="12 13" id="KW-0742">SOS response</keyword>
<dbReference type="GO" id="GO:0045892">
    <property type="term" value="P:negative regulation of DNA-templated transcription"/>
    <property type="evidence" value="ECO:0007669"/>
    <property type="project" value="UniProtKB-UniRule"/>
</dbReference>
<evidence type="ECO:0000259" key="16">
    <source>
        <dbReference type="Pfam" id="PF01726"/>
    </source>
</evidence>
<evidence type="ECO:0000313" key="18">
    <source>
        <dbReference type="Proteomes" id="UP000282930"/>
    </source>
</evidence>
<organism evidence="17 18">
    <name type="scientific">Caldicellulosiruptor changbaiensis</name>
    <dbReference type="NCBI Taxonomy" id="1222016"/>
    <lineage>
        <taxon>Bacteria</taxon>
        <taxon>Bacillati</taxon>
        <taxon>Bacillota</taxon>
        <taxon>Bacillota incertae sedis</taxon>
        <taxon>Caldicellulosiruptorales</taxon>
        <taxon>Caldicellulosiruptoraceae</taxon>
        <taxon>Caldicellulosiruptor</taxon>
    </lineage>
</organism>
<dbReference type="EC" id="3.4.21.88" evidence="13"/>
<keyword evidence="6 13" id="KW-0378">Hydrolase</keyword>
<evidence type="ECO:0000256" key="1">
    <source>
        <dbReference type="ARBA" id="ARBA00007484"/>
    </source>
</evidence>
<dbReference type="FunFam" id="1.10.10.10:FF:000009">
    <property type="entry name" value="LexA repressor"/>
    <property type="match status" value="1"/>
</dbReference>
<proteinExistence type="inferred from homology"/>
<dbReference type="AlphaFoldDB" id="A0A3T0D551"/>
<evidence type="ECO:0000259" key="15">
    <source>
        <dbReference type="Pfam" id="PF00717"/>
    </source>
</evidence>
<dbReference type="KEGG" id="ccha:ELD05_05940"/>
<evidence type="ECO:0000256" key="9">
    <source>
        <dbReference type="ARBA" id="ARBA00023125"/>
    </source>
</evidence>
<keyword evidence="3 13" id="KW-0678">Repressor</keyword>
<dbReference type="HAMAP" id="MF_00015">
    <property type="entry name" value="LexA"/>
    <property type="match status" value="1"/>
</dbReference>
<comment type="similarity">
    <text evidence="1 13 14">Belongs to the peptidase S24 family.</text>
</comment>
<feature type="active site" description="For autocatalytic cleavage activity" evidence="13">
    <location>
        <position position="126"/>
    </location>
</feature>
<keyword evidence="9 13" id="KW-0238">DNA-binding</keyword>
<dbReference type="InterPro" id="IPR006199">
    <property type="entry name" value="LexA_DNA-bd_dom"/>
</dbReference>
<evidence type="ECO:0000256" key="6">
    <source>
        <dbReference type="ARBA" id="ARBA00022801"/>
    </source>
</evidence>
<evidence type="ECO:0000256" key="14">
    <source>
        <dbReference type="RuleBase" id="RU003991"/>
    </source>
</evidence>
<dbReference type="SUPFAM" id="SSF46785">
    <property type="entry name" value="Winged helix' DNA-binding domain"/>
    <property type="match status" value="1"/>
</dbReference>
<dbReference type="EMBL" id="CP034791">
    <property type="protein sequence ID" value="AZT90215.1"/>
    <property type="molecule type" value="Genomic_DNA"/>
</dbReference>
<dbReference type="InterPro" id="IPR036286">
    <property type="entry name" value="LexA/Signal_pep-like_sf"/>
</dbReference>
<dbReference type="InterPro" id="IPR006200">
    <property type="entry name" value="LexA"/>
</dbReference>
<keyword evidence="11 13" id="KW-0234">DNA repair</keyword>
<dbReference type="InterPro" id="IPR039418">
    <property type="entry name" value="LexA-like"/>
</dbReference>
<evidence type="ECO:0000256" key="13">
    <source>
        <dbReference type="HAMAP-Rule" id="MF_00015"/>
    </source>
</evidence>
<dbReference type="RefSeq" id="WP_127351704.1">
    <property type="nucleotide sequence ID" value="NZ_CP034791.1"/>
</dbReference>
<keyword evidence="4 13" id="KW-0235">DNA replication</keyword>
<feature type="DNA-binding region" description="H-T-H motif" evidence="13">
    <location>
        <begin position="29"/>
        <end position="49"/>
    </location>
</feature>
<evidence type="ECO:0000256" key="3">
    <source>
        <dbReference type="ARBA" id="ARBA00022491"/>
    </source>
</evidence>
<dbReference type="GO" id="GO:0006508">
    <property type="term" value="P:proteolysis"/>
    <property type="evidence" value="ECO:0007669"/>
    <property type="project" value="InterPro"/>
</dbReference>
<evidence type="ECO:0000256" key="12">
    <source>
        <dbReference type="ARBA" id="ARBA00023236"/>
    </source>
</evidence>
<gene>
    <name evidence="13 17" type="primary">lexA</name>
    <name evidence="17" type="ORF">ELD05_05940</name>
</gene>
<comment type="function">
    <text evidence="13">Represses a number of genes involved in the response to DNA damage (SOS response), including recA and lexA. In the presence of single-stranded DNA, RecA interacts with LexA causing an autocatalytic cleavage which disrupts the DNA-binding part of LexA, leading to derepression of the SOS regulon and eventually DNA repair.</text>
</comment>
<dbReference type="InterPro" id="IPR036390">
    <property type="entry name" value="WH_DNA-bd_sf"/>
</dbReference>
<dbReference type="InterPro" id="IPR006197">
    <property type="entry name" value="Peptidase_S24_LexA"/>
</dbReference>
<dbReference type="CDD" id="cd06529">
    <property type="entry name" value="S24_LexA-like"/>
    <property type="match status" value="1"/>
</dbReference>
<feature type="active site" description="For autocatalytic cleavage activity" evidence="13">
    <location>
        <position position="163"/>
    </location>
</feature>
<reference evidence="17 18" key="1">
    <citation type="submission" date="2018-12" db="EMBL/GenBank/DDBJ databases">
        <title>Genome sequence from the cellulolytic species, Caldicellulosiruptor changbaiensis.</title>
        <authorList>
            <person name="Blumer-Schuette S.E."/>
            <person name="Mendoza C."/>
        </authorList>
    </citation>
    <scope>NUCLEOTIDE SEQUENCE [LARGE SCALE GENOMIC DNA]</scope>
    <source>
        <strain evidence="17 18">CBS-Z</strain>
    </source>
</reference>
<keyword evidence="5 13" id="KW-0227">DNA damage</keyword>
<dbReference type="InterPro" id="IPR015927">
    <property type="entry name" value="Peptidase_S24_S26A/B/C"/>
</dbReference>
<dbReference type="PANTHER" id="PTHR33516">
    <property type="entry name" value="LEXA REPRESSOR"/>
    <property type="match status" value="1"/>
</dbReference>
<evidence type="ECO:0000256" key="2">
    <source>
        <dbReference type="ARBA" id="ARBA00011738"/>
    </source>
</evidence>
<evidence type="ECO:0000256" key="8">
    <source>
        <dbReference type="ARBA" id="ARBA00023015"/>
    </source>
</evidence>
<dbReference type="NCBIfam" id="TIGR00498">
    <property type="entry name" value="lexA"/>
    <property type="match status" value="1"/>
</dbReference>
<comment type="catalytic activity">
    <reaction evidence="13">
        <text>Hydrolysis of Ala-|-Gly bond in repressor LexA.</text>
        <dbReference type="EC" id="3.4.21.88"/>
    </reaction>
</comment>
<comment type="subunit">
    <text evidence="2 13">Homodimer.</text>
</comment>
<dbReference type="Gene3D" id="1.10.10.10">
    <property type="entry name" value="Winged helix-like DNA-binding domain superfamily/Winged helix DNA-binding domain"/>
    <property type="match status" value="1"/>
</dbReference>
<evidence type="ECO:0000256" key="4">
    <source>
        <dbReference type="ARBA" id="ARBA00022705"/>
    </source>
</evidence>
<dbReference type="PRINTS" id="PR00726">
    <property type="entry name" value="LEXASERPTASE"/>
</dbReference>
<dbReference type="InterPro" id="IPR050077">
    <property type="entry name" value="LexA_repressor"/>
</dbReference>
<dbReference type="GO" id="GO:0006260">
    <property type="term" value="P:DNA replication"/>
    <property type="evidence" value="ECO:0007669"/>
    <property type="project" value="UniProtKB-UniRule"/>
</dbReference>
<evidence type="ECO:0000313" key="17">
    <source>
        <dbReference type="EMBL" id="AZT90215.1"/>
    </source>
</evidence>
<keyword evidence="7 13" id="KW-0068">Autocatalytic cleavage</keyword>
<keyword evidence="18" id="KW-1185">Reference proteome</keyword>
<dbReference type="FunFam" id="2.10.109.10:FF:000001">
    <property type="entry name" value="LexA repressor"/>
    <property type="match status" value="1"/>
</dbReference>